<dbReference type="OrthoDB" id="10009520at2759"/>
<comment type="pathway">
    <text evidence="1">Protein modification; protein ubiquitination.</text>
</comment>
<dbReference type="PANTHER" id="PTHR22770:SF47">
    <property type="entry name" value="E3 UBIQUITIN-PROTEIN LIGASE RNF216"/>
    <property type="match status" value="1"/>
</dbReference>
<dbReference type="InterPro" id="IPR044066">
    <property type="entry name" value="TRIAD_supradom"/>
</dbReference>
<feature type="compositionally biased region" description="Basic and acidic residues" evidence="8">
    <location>
        <begin position="635"/>
        <end position="650"/>
    </location>
</feature>
<feature type="compositionally biased region" description="Low complexity" evidence="8">
    <location>
        <begin position="154"/>
        <end position="176"/>
    </location>
</feature>
<keyword evidence="3" id="KW-0479">Metal-binding</keyword>
<keyword evidence="6" id="KW-0833">Ubl conjugation pathway</keyword>
<dbReference type="InterPro" id="IPR051628">
    <property type="entry name" value="LUBAC_E3_Ligases"/>
</dbReference>
<feature type="compositionally biased region" description="Basic and acidic residues" evidence="8">
    <location>
        <begin position="1"/>
        <end position="24"/>
    </location>
</feature>
<dbReference type="PANTHER" id="PTHR22770">
    <property type="entry name" value="UBIQUITIN CONJUGATING ENZYME 7 INTERACTING PROTEIN-RELATED"/>
    <property type="match status" value="1"/>
</dbReference>
<dbReference type="CDD" id="cd20353">
    <property type="entry name" value="Rcat_RBR_RNF216"/>
    <property type="match status" value="1"/>
</dbReference>
<evidence type="ECO:0000256" key="7">
    <source>
        <dbReference type="ARBA" id="ARBA00022833"/>
    </source>
</evidence>
<proteinExistence type="predicted"/>
<dbReference type="EMBL" id="NPHW01007307">
    <property type="protein sequence ID" value="OXV05256.1"/>
    <property type="molecule type" value="Genomic_DNA"/>
</dbReference>
<keyword evidence="5" id="KW-0863">Zinc-finger</keyword>
<feature type="region of interest" description="Disordered" evidence="8">
    <location>
        <begin position="1"/>
        <end position="43"/>
    </location>
</feature>
<organism evidence="10 11">
    <name type="scientific">Elaphomyces granulatus</name>
    <dbReference type="NCBI Taxonomy" id="519963"/>
    <lineage>
        <taxon>Eukaryota</taxon>
        <taxon>Fungi</taxon>
        <taxon>Dikarya</taxon>
        <taxon>Ascomycota</taxon>
        <taxon>Pezizomycotina</taxon>
        <taxon>Eurotiomycetes</taxon>
        <taxon>Eurotiomycetidae</taxon>
        <taxon>Eurotiales</taxon>
        <taxon>Elaphomycetaceae</taxon>
        <taxon>Elaphomyces</taxon>
    </lineage>
</organism>
<dbReference type="SUPFAM" id="SSF57850">
    <property type="entry name" value="RING/U-box"/>
    <property type="match status" value="1"/>
</dbReference>
<evidence type="ECO:0000313" key="10">
    <source>
        <dbReference type="EMBL" id="OXV05256.1"/>
    </source>
</evidence>
<evidence type="ECO:0000256" key="8">
    <source>
        <dbReference type="SAM" id="MobiDB-lite"/>
    </source>
</evidence>
<dbReference type="CDD" id="cd20339">
    <property type="entry name" value="BRcat_RBR_RNF216"/>
    <property type="match status" value="1"/>
</dbReference>
<comment type="caution">
    <text evidence="10">The sequence shown here is derived from an EMBL/GenBank/DDBJ whole genome shotgun (WGS) entry which is preliminary data.</text>
</comment>
<accession>A0A232LM78</accession>
<keyword evidence="7" id="KW-0862">Zinc</keyword>
<dbReference type="GO" id="GO:0016740">
    <property type="term" value="F:transferase activity"/>
    <property type="evidence" value="ECO:0007669"/>
    <property type="project" value="UniProtKB-KW"/>
</dbReference>
<sequence length="808" mass="91850">MVLQARKEAGSRDRGHNGGSHREPLSLPARLKVQRGQQPEPCQWREASTLPEGFRDDISNAAPLNTGPTVPLDAEFIDLTGCGDEPITPLQGSRLNLELHQSVPPLYADESLNRIWDEMFLPEYLSPGPEQNKGDFPPYGWTETQDNIDFSAQNTVPVSSDSNSTVSSTSPSPDDTAASEDINLGKVLEVFPDISYDYVNELFTIEKERPQPPDVVTDITERIIEEILHQLPYPKQKDLKRKRNASEPDANEPRWEIGPDDANDPVYSHRAIKILMHEFPLVPAQHIRSLVESQKTLFAAYMTLKKSEVLFQTDGRAPYERLRKPRRSSTALFHLKNPATERELKAAIKAASKEIDSERQRKEADDAERRNEEEHVKIGAVIECQCCFSDTPTNRTIPCEGDSIHFFCHRCIKLNAESQIGLMKYEMKCLDISGCKACFSRESLVAAIGLSVMAKLDSLQQQDEIVKAGLDGLEDCPFCEFKAICPPPEEDREFRCLNPDCEKVSCRLCKQETHIPKSCKEAQKEAGVPERHLVEEAMTEALVRTCPRCKVKIVKESGCNKLICSKCRCSMCYICQQDITNVGYEHFKEGSGGCQVYDRGVDRQQEEINHAQQIAIQKITTENPHLNQEELRVKLPNDSKNGRNQKEARRPPHQVNFPRRRNIHNIRNPLPPMAPNPEPYQNPVPVRPPPLYPEFQVPVRSEYPNFVPLSNVFAPQIELTPQVLETAHHPLLIRPNVTNPAYFPEPEAQVANHDFHNYLLHHHGHQHLPHTHLFQPPVHTNLHNQNVFEASRVPPRHYMMNYLDDFHA</sequence>
<reference evidence="10 11" key="1">
    <citation type="journal article" date="2015" name="Environ. Microbiol.">
        <title>Metagenome sequence of Elaphomyces granulatus from sporocarp tissue reveals Ascomycota ectomycorrhizal fingerprints of genome expansion and a Proteobacteria-rich microbiome.</title>
        <authorList>
            <person name="Quandt C.A."/>
            <person name="Kohler A."/>
            <person name="Hesse C.N."/>
            <person name="Sharpton T.J."/>
            <person name="Martin F."/>
            <person name="Spatafora J.W."/>
        </authorList>
    </citation>
    <scope>NUCLEOTIDE SEQUENCE [LARGE SCALE GENOMIC DNA]</scope>
    <source>
        <strain evidence="10 11">OSC145934</strain>
    </source>
</reference>
<gene>
    <name evidence="10" type="ORF">Egran_06976</name>
</gene>
<dbReference type="InterPro" id="IPR047544">
    <property type="entry name" value="RING-HC_RBR_RNF216"/>
</dbReference>
<feature type="domain" description="RING-type" evidence="9">
    <location>
        <begin position="380"/>
        <end position="598"/>
    </location>
</feature>
<evidence type="ECO:0000256" key="1">
    <source>
        <dbReference type="ARBA" id="ARBA00004906"/>
    </source>
</evidence>
<keyword evidence="2" id="KW-0808">Transferase</keyword>
<evidence type="ECO:0000256" key="3">
    <source>
        <dbReference type="ARBA" id="ARBA00022723"/>
    </source>
</evidence>
<dbReference type="CDD" id="cd16630">
    <property type="entry name" value="RING-HC_RBR_RNF216"/>
    <property type="match status" value="1"/>
</dbReference>
<evidence type="ECO:0000259" key="9">
    <source>
        <dbReference type="PROSITE" id="PS51873"/>
    </source>
</evidence>
<evidence type="ECO:0000256" key="6">
    <source>
        <dbReference type="ARBA" id="ARBA00022786"/>
    </source>
</evidence>
<feature type="region of interest" description="Disordered" evidence="8">
    <location>
        <begin position="235"/>
        <end position="262"/>
    </location>
</feature>
<keyword evidence="4" id="KW-0677">Repeat</keyword>
<name>A0A232LM78_9EURO</name>
<feature type="region of interest" description="Disordered" evidence="8">
    <location>
        <begin position="350"/>
        <end position="372"/>
    </location>
</feature>
<keyword evidence="11" id="KW-1185">Reference proteome</keyword>
<feature type="region of interest" description="Disordered" evidence="8">
    <location>
        <begin position="153"/>
        <end position="180"/>
    </location>
</feature>
<dbReference type="GO" id="GO:0008270">
    <property type="term" value="F:zinc ion binding"/>
    <property type="evidence" value="ECO:0007669"/>
    <property type="project" value="UniProtKB-KW"/>
</dbReference>
<protein>
    <recommendedName>
        <fullName evidence="9">RING-type domain-containing protein</fullName>
    </recommendedName>
</protein>
<evidence type="ECO:0000256" key="2">
    <source>
        <dbReference type="ARBA" id="ARBA00022679"/>
    </source>
</evidence>
<dbReference type="InterPro" id="IPR047546">
    <property type="entry name" value="Rcat_RBR_RNF216"/>
</dbReference>
<evidence type="ECO:0000256" key="4">
    <source>
        <dbReference type="ARBA" id="ARBA00022737"/>
    </source>
</evidence>
<feature type="region of interest" description="Disordered" evidence="8">
    <location>
        <begin position="635"/>
        <end position="658"/>
    </location>
</feature>
<dbReference type="AlphaFoldDB" id="A0A232LM78"/>
<dbReference type="InterPro" id="IPR047545">
    <property type="entry name" value="BRcat_RBR_RNF216"/>
</dbReference>
<dbReference type="Proteomes" id="UP000243515">
    <property type="component" value="Unassembled WGS sequence"/>
</dbReference>
<dbReference type="PROSITE" id="PS51873">
    <property type="entry name" value="TRIAD"/>
    <property type="match status" value="1"/>
</dbReference>
<dbReference type="Gene3D" id="1.20.120.1750">
    <property type="match status" value="1"/>
</dbReference>
<feature type="region of interest" description="Disordered" evidence="8">
    <location>
        <begin position="126"/>
        <end position="145"/>
    </location>
</feature>
<dbReference type="Pfam" id="PF26200">
    <property type="entry name" value="Rcat_RNF216"/>
    <property type="match status" value="1"/>
</dbReference>
<evidence type="ECO:0000313" key="11">
    <source>
        <dbReference type="Proteomes" id="UP000243515"/>
    </source>
</evidence>
<evidence type="ECO:0000256" key="5">
    <source>
        <dbReference type="ARBA" id="ARBA00022771"/>
    </source>
</evidence>